<evidence type="ECO:0000313" key="6">
    <source>
        <dbReference type="Proteomes" id="UP001595636"/>
    </source>
</evidence>
<reference evidence="6" key="1">
    <citation type="journal article" date="2019" name="Int. J. Syst. Evol. Microbiol.">
        <title>The Global Catalogue of Microorganisms (GCM) 10K type strain sequencing project: providing services to taxonomists for standard genome sequencing and annotation.</title>
        <authorList>
            <consortium name="The Broad Institute Genomics Platform"/>
            <consortium name="The Broad Institute Genome Sequencing Center for Infectious Disease"/>
            <person name="Wu L."/>
            <person name="Ma J."/>
        </authorList>
    </citation>
    <scope>NUCLEOTIDE SEQUENCE [LARGE SCALE GENOMIC DNA]</scope>
    <source>
        <strain evidence="6">KCTC 42195</strain>
    </source>
</reference>
<sequence length="302" mass="33929">MPITTDYWQHINSNAAAHRIDTTLDARRYALANGRHATAHAAILLLSGSAQLGLGKDSLQLQAPALAWVEVPPQGYLRVNAGSAGYLLSLSDLLVKEAVGQSAESVPLRYLAERRVLQNQLDDREALEELAQSCRSIERELKRGGKASWRFLGAHLSLLLIHCWRLSGMEDVSQQAHSTDSALLMRYRHLAELHLREHWKIADYARALGISHDRLHDICMRTLQRSPLALLHNRLTHEACLRLLRSGLTIEQVAADLGFRSTTHFSRFFRNNTGLSPARYRTAAKHPSSPETSIIRNYADWP</sequence>
<dbReference type="PANTHER" id="PTHR43280:SF32">
    <property type="entry name" value="TRANSCRIPTIONAL REGULATORY PROTEIN"/>
    <property type="match status" value="1"/>
</dbReference>
<dbReference type="SUPFAM" id="SSF46689">
    <property type="entry name" value="Homeodomain-like"/>
    <property type="match status" value="1"/>
</dbReference>
<keyword evidence="6" id="KW-1185">Reference proteome</keyword>
<dbReference type="PROSITE" id="PS01124">
    <property type="entry name" value="HTH_ARAC_FAMILY_2"/>
    <property type="match status" value="1"/>
</dbReference>
<keyword evidence="1" id="KW-0805">Transcription regulation</keyword>
<dbReference type="SMART" id="SM00342">
    <property type="entry name" value="HTH_ARAC"/>
    <property type="match status" value="1"/>
</dbReference>
<evidence type="ECO:0000256" key="3">
    <source>
        <dbReference type="ARBA" id="ARBA00023163"/>
    </source>
</evidence>
<dbReference type="Gene3D" id="1.10.10.60">
    <property type="entry name" value="Homeodomain-like"/>
    <property type="match status" value="1"/>
</dbReference>
<keyword evidence="3" id="KW-0804">Transcription</keyword>
<dbReference type="PANTHER" id="PTHR43280">
    <property type="entry name" value="ARAC-FAMILY TRANSCRIPTIONAL REGULATOR"/>
    <property type="match status" value="1"/>
</dbReference>
<dbReference type="Proteomes" id="UP001595636">
    <property type="component" value="Unassembled WGS sequence"/>
</dbReference>
<feature type="domain" description="HTH araC/xylS-type" evidence="4">
    <location>
        <begin position="185"/>
        <end position="283"/>
    </location>
</feature>
<evidence type="ECO:0000256" key="2">
    <source>
        <dbReference type="ARBA" id="ARBA00023125"/>
    </source>
</evidence>
<dbReference type="InterPro" id="IPR018060">
    <property type="entry name" value="HTH_AraC"/>
</dbReference>
<evidence type="ECO:0000313" key="5">
    <source>
        <dbReference type="EMBL" id="MFC3627086.1"/>
    </source>
</evidence>
<name>A0ABV7TWI5_9NEIS</name>
<gene>
    <name evidence="5" type="ORF">ACFOKJ_13285</name>
</gene>
<proteinExistence type="predicted"/>
<comment type="caution">
    <text evidence="5">The sequence shown here is derived from an EMBL/GenBank/DDBJ whole genome shotgun (WGS) entry which is preliminary data.</text>
</comment>
<keyword evidence="2" id="KW-0238">DNA-binding</keyword>
<accession>A0ABV7TWI5</accession>
<dbReference type="InterPro" id="IPR009057">
    <property type="entry name" value="Homeodomain-like_sf"/>
</dbReference>
<evidence type="ECO:0000256" key="1">
    <source>
        <dbReference type="ARBA" id="ARBA00023015"/>
    </source>
</evidence>
<dbReference type="Pfam" id="PF12833">
    <property type="entry name" value="HTH_18"/>
    <property type="match status" value="1"/>
</dbReference>
<dbReference type="RefSeq" id="WP_390280378.1">
    <property type="nucleotide sequence ID" value="NZ_JBHRYH010000041.1"/>
</dbReference>
<dbReference type="InterPro" id="IPR020449">
    <property type="entry name" value="Tscrpt_reg_AraC-type_HTH"/>
</dbReference>
<dbReference type="PRINTS" id="PR00032">
    <property type="entry name" value="HTHARAC"/>
</dbReference>
<organism evidence="5 6">
    <name type="scientific">Vogesella amnigena</name>
    <dbReference type="NCBI Taxonomy" id="1507449"/>
    <lineage>
        <taxon>Bacteria</taxon>
        <taxon>Pseudomonadati</taxon>
        <taxon>Pseudomonadota</taxon>
        <taxon>Betaproteobacteria</taxon>
        <taxon>Neisseriales</taxon>
        <taxon>Chromobacteriaceae</taxon>
        <taxon>Vogesella</taxon>
    </lineage>
</organism>
<protein>
    <submittedName>
        <fullName evidence="5">Helix-turn-helix domain-containing protein</fullName>
    </submittedName>
</protein>
<evidence type="ECO:0000259" key="4">
    <source>
        <dbReference type="PROSITE" id="PS01124"/>
    </source>
</evidence>
<dbReference type="EMBL" id="JBHRYH010000041">
    <property type="protein sequence ID" value="MFC3627086.1"/>
    <property type="molecule type" value="Genomic_DNA"/>
</dbReference>